<comment type="caution">
    <text evidence="1">The sequence shown here is derived from an EMBL/GenBank/DDBJ whole genome shotgun (WGS) entry which is preliminary data.</text>
</comment>
<organism evidence="1 2">
    <name type="scientific">Caldibacillus debilis</name>
    <dbReference type="NCBI Taxonomy" id="301148"/>
    <lineage>
        <taxon>Bacteria</taxon>
        <taxon>Bacillati</taxon>
        <taxon>Bacillota</taxon>
        <taxon>Bacilli</taxon>
        <taxon>Bacillales</taxon>
        <taxon>Bacillaceae</taxon>
        <taxon>Caldibacillus</taxon>
    </lineage>
</organism>
<reference evidence="1 2" key="1">
    <citation type="submission" date="2016-01" db="EMBL/GenBank/DDBJ databases">
        <title>Draft Genome Sequences of Seven Thermophilic Sporeformers Isolated from Foods.</title>
        <authorList>
            <person name="Berendsen E.M."/>
            <person name="Wells-Bennik M.H."/>
            <person name="Krawcyk A.O."/>
            <person name="De Jong A."/>
            <person name="Holsappel S."/>
            <person name="Eijlander R.T."/>
            <person name="Kuipers O.P."/>
        </authorList>
    </citation>
    <scope>NUCLEOTIDE SEQUENCE [LARGE SCALE GENOMIC DNA]</scope>
    <source>
        <strain evidence="1 2">B4135</strain>
    </source>
</reference>
<name>A0A150M3P6_9BACI</name>
<gene>
    <name evidence="1" type="ORF">B4135_2134</name>
</gene>
<evidence type="ECO:0000313" key="2">
    <source>
        <dbReference type="Proteomes" id="UP000075683"/>
    </source>
</evidence>
<accession>A0A150M3P6</accession>
<evidence type="ECO:0000313" key="1">
    <source>
        <dbReference type="EMBL" id="KYD19210.1"/>
    </source>
</evidence>
<proteinExistence type="predicted"/>
<dbReference type="AlphaFoldDB" id="A0A150M3P6"/>
<dbReference type="Proteomes" id="UP000075683">
    <property type="component" value="Unassembled WGS sequence"/>
</dbReference>
<dbReference type="EMBL" id="LQYT01000043">
    <property type="protein sequence ID" value="KYD19210.1"/>
    <property type="molecule type" value="Genomic_DNA"/>
</dbReference>
<dbReference type="STRING" id="301148.B4135_2134"/>
<sequence length="79" mass="8758">MTVFAKRMGSSFETISRFAAPGEPKFPGKKLLLVQHRFQVANRGHAGPKPAACFRSSGGSRVFRTKRHASGKPFNESFY</sequence>
<protein>
    <submittedName>
        <fullName evidence="1">Uncharacterized protein</fullName>
    </submittedName>
</protein>